<dbReference type="AlphaFoldDB" id="A0AA49GQK3"/>
<name>A0AA49GQK3_9BACT</name>
<proteinExistence type="predicted"/>
<accession>A0AA49GQK3</accession>
<dbReference type="EMBL" id="CP120682">
    <property type="protein sequence ID" value="WKN38687.1"/>
    <property type="molecule type" value="Genomic_DNA"/>
</dbReference>
<evidence type="ECO:0000313" key="1">
    <source>
        <dbReference type="EMBL" id="WKN38687.1"/>
    </source>
</evidence>
<reference evidence="1" key="2">
    <citation type="journal article" date="2024" name="Antonie Van Leeuwenhoek">
        <title>Roseihalotalea indica gen. nov., sp. nov., a halophilic Bacteroidetes from mesopelagic Southwest Indian Ocean with higher carbohydrate metabolic potential.</title>
        <authorList>
            <person name="Chen B."/>
            <person name="Zhang M."/>
            <person name="Lin D."/>
            <person name="Ye J."/>
            <person name="Tang K."/>
        </authorList>
    </citation>
    <scope>NUCLEOTIDE SEQUENCE</scope>
    <source>
        <strain evidence="1">TK19036</strain>
    </source>
</reference>
<gene>
    <name evidence="1" type="ORF">K4G66_08225</name>
</gene>
<reference evidence="1" key="1">
    <citation type="journal article" date="2023" name="Comput. Struct. Biotechnol. J.">
        <title>Discovery of a novel marine Bacteroidetes with a rich repertoire of carbohydrate-active enzymes.</title>
        <authorList>
            <person name="Chen B."/>
            <person name="Liu G."/>
            <person name="Chen Q."/>
            <person name="Wang H."/>
            <person name="Liu L."/>
            <person name="Tang K."/>
        </authorList>
    </citation>
    <scope>NUCLEOTIDE SEQUENCE</scope>
    <source>
        <strain evidence="1">TK19036</strain>
    </source>
</reference>
<sequence length="210" mass="23966">MANEKKLLSTSGHAPSVTEATTLVAQQNRVTFFDKGHEIPDKRSQFMKLEPGKNRFRFIGHPVSGFLFFGKVSREDGSETVKPYRRRESEGEFSLEEMINRNARLNKGGEMEAQKYFVLSLVYNYQKEKLQVLEITQKSILKALKSYVDSEEYGHPAGYDITLEKRGENLNTEYTLIVSPPKPLSETIVQQMGELSCDLEKIFEGEYPLG</sequence>
<protein>
    <submittedName>
        <fullName evidence="1">Uncharacterized protein</fullName>
    </submittedName>
</protein>
<organism evidence="1">
    <name type="scientific">Roseihalotalea indica</name>
    <dbReference type="NCBI Taxonomy" id="2867963"/>
    <lineage>
        <taxon>Bacteria</taxon>
        <taxon>Pseudomonadati</taxon>
        <taxon>Bacteroidota</taxon>
        <taxon>Cytophagia</taxon>
        <taxon>Cytophagales</taxon>
        <taxon>Catalimonadaceae</taxon>
        <taxon>Roseihalotalea</taxon>
    </lineage>
</organism>